<evidence type="ECO:0000313" key="2">
    <source>
        <dbReference type="EMBL" id="KAL3313143.1"/>
    </source>
</evidence>
<protein>
    <recommendedName>
        <fullName evidence="1">CRAL-TRIO domain-containing protein</fullName>
    </recommendedName>
</protein>
<dbReference type="Proteomes" id="UP001626550">
    <property type="component" value="Unassembled WGS sequence"/>
</dbReference>
<sequence>MIALRDEDSIVVGFQDRSHLNMTMANYEVEVGEDVRWIYKFRDSVLQQNQDYYHAISVASSELNENHQLVLDSLRQLRLMLNKSPYKENYNDDKFLLAFLRHSKYEMDKAKKRVINFWTERFCHENGRPRWFEPVTLDDPDIDKYFNTAHMMHLGTLDDGSSLVFVRPSAYSPSLMSNDKFRRIFWMNTDRAIFENRIQVHGLVVFLDFTGLTNNIIKSPRELNDLRSELSIWQDAYPFRIRKILYYKHSKILDLLLSTVEVFMQKKLRTRIIRSRSKIDKIYDQVPGLRRVMPLEYSGQNQTMSQHIGKFSLYSSQILVKENQKQQFTDFYKTGFSLNH</sequence>
<dbReference type="Gene3D" id="3.40.525.10">
    <property type="entry name" value="CRAL-TRIO lipid binding domain"/>
    <property type="match status" value="1"/>
</dbReference>
<dbReference type="InterPro" id="IPR001251">
    <property type="entry name" value="CRAL-TRIO_dom"/>
</dbReference>
<dbReference type="SUPFAM" id="SSF52087">
    <property type="entry name" value="CRAL/TRIO domain"/>
    <property type="match status" value="1"/>
</dbReference>
<gene>
    <name evidence="2" type="ORF">Ciccas_008258</name>
</gene>
<dbReference type="InterPro" id="IPR036273">
    <property type="entry name" value="CRAL/TRIO_N_dom_sf"/>
</dbReference>
<reference evidence="2 3" key="1">
    <citation type="submission" date="2024-11" db="EMBL/GenBank/DDBJ databases">
        <title>Adaptive evolution of stress response genes in parasites aligns with host niche diversity.</title>
        <authorList>
            <person name="Hahn C."/>
            <person name="Resl P."/>
        </authorList>
    </citation>
    <scope>NUCLEOTIDE SEQUENCE [LARGE SCALE GENOMIC DNA]</scope>
    <source>
        <strain evidence="2">EGGRZ-B1_66</strain>
        <tissue evidence="2">Body</tissue>
    </source>
</reference>
<feature type="domain" description="CRAL-TRIO" evidence="1">
    <location>
        <begin position="141"/>
        <end position="305"/>
    </location>
</feature>
<comment type="caution">
    <text evidence="2">The sequence shown here is derived from an EMBL/GenBank/DDBJ whole genome shotgun (WGS) entry which is preliminary data.</text>
</comment>
<dbReference type="Pfam" id="PF00650">
    <property type="entry name" value="CRAL_TRIO"/>
    <property type="match status" value="1"/>
</dbReference>
<keyword evidence="3" id="KW-1185">Reference proteome</keyword>
<dbReference type="InterPro" id="IPR036865">
    <property type="entry name" value="CRAL-TRIO_dom_sf"/>
</dbReference>
<dbReference type="AlphaFoldDB" id="A0ABD2Q1A4"/>
<dbReference type="SUPFAM" id="SSF46938">
    <property type="entry name" value="CRAL/TRIO N-terminal domain"/>
    <property type="match status" value="1"/>
</dbReference>
<name>A0ABD2Q1A4_9PLAT</name>
<dbReference type="PANTHER" id="PTHR10174:SF130">
    <property type="entry name" value="ALPHA-TOCOPHEROL TRANSFER PROTEIN-LIKE"/>
    <property type="match status" value="1"/>
</dbReference>
<dbReference type="Gene3D" id="1.20.5.1200">
    <property type="entry name" value="Alpha-tocopherol transfer"/>
    <property type="match status" value="1"/>
</dbReference>
<dbReference type="Gene3D" id="1.10.8.20">
    <property type="entry name" value="N-terminal domain of phosphatidylinositol transfer protein sec14p"/>
    <property type="match status" value="1"/>
</dbReference>
<organism evidence="2 3">
    <name type="scientific">Cichlidogyrus casuarinus</name>
    <dbReference type="NCBI Taxonomy" id="1844966"/>
    <lineage>
        <taxon>Eukaryota</taxon>
        <taxon>Metazoa</taxon>
        <taxon>Spiralia</taxon>
        <taxon>Lophotrochozoa</taxon>
        <taxon>Platyhelminthes</taxon>
        <taxon>Monogenea</taxon>
        <taxon>Monopisthocotylea</taxon>
        <taxon>Dactylogyridea</taxon>
        <taxon>Ancyrocephalidae</taxon>
        <taxon>Cichlidogyrus</taxon>
    </lineage>
</organism>
<dbReference type="PRINTS" id="PR00180">
    <property type="entry name" value="CRETINALDHBP"/>
</dbReference>
<dbReference type="PROSITE" id="PS50191">
    <property type="entry name" value="CRAL_TRIO"/>
    <property type="match status" value="1"/>
</dbReference>
<accession>A0ABD2Q1A4</accession>
<proteinExistence type="predicted"/>
<evidence type="ECO:0000259" key="1">
    <source>
        <dbReference type="PROSITE" id="PS50191"/>
    </source>
</evidence>
<dbReference type="PANTHER" id="PTHR10174">
    <property type="entry name" value="ALPHA-TOCOPHEROL TRANSFER PROTEIN-RELATED"/>
    <property type="match status" value="1"/>
</dbReference>
<dbReference type="EMBL" id="JBJKFK010001423">
    <property type="protein sequence ID" value="KAL3313143.1"/>
    <property type="molecule type" value="Genomic_DNA"/>
</dbReference>
<evidence type="ECO:0000313" key="3">
    <source>
        <dbReference type="Proteomes" id="UP001626550"/>
    </source>
</evidence>